<feature type="domain" description="BRCT" evidence="2">
    <location>
        <begin position="111"/>
        <end position="173"/>
    </location>
</feature>
<evidence type="ECO:0000259" key="2">
    <source>
        <dbReference type="PROSITE" id="PS50172"/>
    </source>
</evidence>
<dbReference type="Gene3D" id="3.40.50.10190">
    <property type="entry name" value="BRCT domain"/>
    <property type="match status" value="4"/>
</dbReference>
<dbReference type="Pfam" id="PF00533">
    <property type="entry name" value="BRCT"/>
    <property type="match status" value="1"/>
</dbReference>
<dbReference type="SMART" id="SM00292">
    <property type="entry name" value="BRCT"/>
    <property type="match status" value="3"/>
</dbReference>
<gene>
    <name evidence="3" type="ORF">NQ318_000394</name>
</gene>
<dbReference type="GO" id="GO:0033314">
    <property type="term" value="P:mitotic DNA replication checkpoint signaling"/>
    <property type="evidence" value="ECO:0007669"/>
    <property type="project" value="TreeGrafter"/>
</dbReference>
<reference evidence="3" key="1">
    <citation type="journal article" date="2023" name="Insect Mol. Biol.">
        <title>Genome sequencing provides insights into the evolution of gene families encoding plant cell wall-degrading enzymes in longhorned beetles.</title>
        <authorList>
            <person name="Shin N.R."/>
            <person name="Okamura Y."/>
            <person name="Kirsch R."/>
            <person name="Pauchet Y."/>
        </authorList>
    </citation>
    <scope>NUCLEOTIDE SEQUENCE</scope>
    <source>
        <strain evidence="3">AMC_N1</strain>
    </source>
</reference>
<evidence type="ECO:0000256" key="1">
    <source>
        <dbReference type="ARBA" id="ARBA00022737"/>
    </source>
</evidence>
<dbReference type="InterPro" id="IPR059215">
    <property type="entry name" value="BRCT2_TopBP1-like"/>
</dbReference>
<dbReference type="PROSITE" id="PS50172">
    <property type="entry name" value="BRCT"/>
    <property type="match status" value="3"/>
</dbReference>
<dbReference type="FunFam" id="3.40.50.10190:FF:000020">
    <property type="entry name" value="DNA topoisomerase II binding protein 1"/>
    <property type="match status" value="1"/>
</dbReference>
<evidence type="ECO:0000313" key="4">
    <source>
        <dbReference type="Proteomes" id="UP001162162"/>
    </source>
</evidence>
<comment type="caution">
    <text evidence="3">The sequence shown here is derived from an EMBL/GenBank/DDBJ whole genome shotgun (WGS) entry which is preliminary data.</text>
</comment>
<proteinExistence type="predicted"/>
<dbReference type="InterPro" id="IPR049542">
    <property type="entry name" value="TopBP1-like_BRCT0"/>
</dbReference>
<dbReference type="Proteomes" id="UP001162162">
    <property type="component" value="Unassembled WGS sequence"/>
</dbReference>
<organism evidence="3 4">
    <name type="scientific">Aromia moschata</name>
    <dbReference type="NCBI Taxonomy" id="1265417"/>
    <lineage>
        <taxon>Eukaryota</taxon>
        <taxon>Metazoa</taxon>
        <taxon>Ecdysozoa</taxon>
        <taxon>Arthropoda</taxon>
        <taxon>Hexapoda</taxon>
        <taxon>Insecta</taxon>
        <taxon>Pterygota</taxon>
        <taxon>Neoptera</taxon>
        <taxon>Endopterygota</taxon>
        <taxon>Coleoptera</taxon>
        <taxon>Polyphaga</taxon>
        <taxon>Cucujiformia</taxon>
        <taxon>Chrysomeloidea</taxon>
        <taxon>Cerambycidae</taxon>
        <taxon>Cerambycinae</taxon>
        <taxon>Callichromatini</taxon>
        <taxon>Aromia</taxon>
    </lineage>
</organism>
<dbReference type="SUPFAM" id="SSF52113">
    <property type="entry name" value="BRCT domain"/>
    <property type="match status" value="3"/>
</dbReference>
<protein>
    <recommendedName>
        <fullName evidence="2">BRCT domain-containing protein</fullName>
    </recommendedName>
</protein>
<feature type="domain" description="BRCT" evidence="2">
    <location>
        <begin position="195"/>
        <end position="288"/>
    </location>
</feature>
<keyword evidence="1" id="KW-0677">Repeat</keyword>
<sequence>MENIRLIFVLAEKYTNENEASEIMIQAFEACKQNVKTDVTWLKEKSFDSANINKTDFVIFEDFKGNIFDRLKETKCARILGPWAISICLMEGKAIPNFPWPIYNVAMYDCIVTSSNLSKSIKMEIKEKVQIMGGCYVDNLVEKVTHLVTDNPKSEKYLAAAEAGVALMCSSWIEAVWVASQAANVHCRNKEFEKHRCLPFQNLIICCTGLAGARERKELEKLITENGGQYSAKLNLKKTDFLVCSGVAGATSEKYKAARKTDIKCVDICWALESVRKGYALPHNQYPVKKCTSTPTKTEVHVDPDFSTISAIGIPNTSQRAYIEESVAGGATLQCFGSPSKAGPSKRKGNLKEEYGELVDKLDIKKAKMAGHYLDGCSVYVTGFSPAHTEKLCKILNLSGATRYDQFSDRVTHVIVGDPKYPEVKTIKNRGYHCLLVSVQWVLESIEKEQPVNEENYLVSSSDLEKSTIGSPLSKKGLSLLRSNVTITENRLEEVKEKEDANVQNPDDDILQQYLKPANTVQEEDTLAQLLQNADNTDFSKQVHDLPKVPCEFKPSETSTQQTNTTNEYTTDSRTEMFLKDLSFLLSALMITISST</sequence>
<feature type="domain" description="BRCT" evidence="2">
    <location>
        <begin position="369"/>
        <end position="459"/>
    </location>
</feature>
<dbReference type="EMBL" id="JAPWTK010000041">
    <property type="protein sequence ID" value="KAJ8954963.1"/>
    <property type="molecule type" value="Genomic_DNA"/>
</dbReference>
<dbReference type="Pfam" id="PF12738">
    <property type="entry name" value="PTCB-BRCT"/>
    <property type="match status" value="2"/>
</dbReference>
<dbReference type="GO" id="GO:0007095">
    <property type="term" value="P:mitotic G2 DNA damage checkpoint signaling"/>
    <property type="evidence" value="ECO:0007669"/>
    <property type="project" value="TreeGrafter"/>
</dbReference>
<dbReference type="Pfam" id="PF21298">
    <property type="entry name" value="TopBP1_BRCT0"/>
    <property type="match status" value="1"/>
</dbReference>
<dbReference type="CDD" id="cd17731">
    <property type="entry name" value="BRCT_TopBP1_rpt2_like"/>
    <property type="match status" value="1"/>
</dbReference>
<dbReference type="GO" id="GO:0006270">
    <property type="term" value="P:DNA replication initiation"/>
    <property type="evidence" value="ECO:0007669"/>
    <property type="project" value="TreeGrafter"/>
</dbReference>
<dbReference type="InterPro" id="IPR001357">
    <property type="entry name" value="BRCT_dom"/>
</dbReference>
<keyword evidence="4" id="KW-1185">Reference proteome</keyword>
<accession>A0AAV8YVJ3</accession>
<name>A0AAV8YVJ3_9CUCU</name>
<dbReference type="AlphaFoldDB" id="A0AAV8YVJ3"/>
<dbReference type="PANTHER" id="PTHR13561">
    <property type="entry name" value="DNA REPLICATION REGULATOR DPB11-RELATED"/>
    <property type="match status" value="1"/>
</dbReference>
<dbReference type="InterPro" id="IPR036420">
    <property type="entry name" value="BRCT_dom_sf"/>
</dbReference>
<evidence type="ECO:0000313" key="3">
    <source>
        <dbReference type="EMBL" id="KAJ8954963.1"/>
    </source>
</evidence>
<dbReference type="PANTHER" id="PTHR13561:SF20">
    <property type="entry name" value="DNA TOPOISOMERASE 2-BINDING PROTEIN 1"/>
    <property type="match status" value="1"/>
</dbReference>